<sequence length="280" mass="33740">MSIHCPVLPCYICKRHGHTLNNCRYKNLEKNDIYGKPDRSGFLGCRCSYDLIQEKFDELMRENPNISKEKRFHCCECMNFYKYYQVNDKNKCKNCRIPCFICKENHMLNECKYKNYFDKNYIYGRYDENGKLGCGCSYDLIQKNFNELIEKKPNTSKERKYHCCKCYEISKCFDLIDLGDSRFNCKRCYEIFCEGLPEDDQRKLEYYQSNEYQKNIVNCVICDKEHKRGNYLEGIGNFCDIHHQIAYKVWEDIQNPNKNINDRIEHWTEIRRLASYSLNK</sequence>
<dbReference type="Proteomes" id="UP000789860">
    <property type="component" value="Unassembled WGS sequence"/>
</dbReference>
<proteinExistence type="predicted"/>
<evidence type="ECO:0000313" key="1">
    <source>
        <dbReference type="EMBL" id="CAG8478459.1"/>
    </source>
</evidence>
<keyword evidence="2" id="KW-1185">Reference proteome</keyword>
<feature type="non-terminal residue" evidence="1">
    <location>
        <position position="280"/>
    </location>
</feature>
<name>A0ACA9KLD4_9GLOM</name>
<dbReference type="EMBL" id="CAJVPM010002018">
    <property type="protein sequence ID" value="CAG8478459.1"/>
    <property type="molecule type" value="Genomic_DNA"/>
</dbReference>
<evidence type="ECO:0000313" key="2">
    <source>
        <dbReference type="Proteomes" id="UP000789860"/>
    </source>
</evidence>
<reference evidence="1" key="1">
    <citation type="submission" date="2021-06" db="EMBL/GenBank/DDBJ databases">
        <authorList>
            <person name="Kallberg Y."/>
            <person name="Tangrot J."/>
            <person name="Rosling A."/>
        </authorList>
    </citation>
    <scope>NUCLEOTIDE SEQUENCE</scope>
    <source>
        <strain evidence="1">AU212A</strain>
    </source>
</reference>
<organism evidence="1 2">
    <name type="scientific">Scutellospora calospora</name>
    <dbReference type="NCBI Taxonomy" id="85575"/>
    <lineage>
        <taxon>Eukaryota</taxon>
        <taxon>Fungi</taxon>
        <taxon>Fungi incertae sedis</taxon>
        <taxon>Mucoromycota</taxon>
        <taxon>Glomeromycotina</taxon>
        <taxon>Glomeromycetes</taxon>
        <taxon>Diversisporales</taxon>
        <taxon>Gigasporaceae</taxon>
        <taxon>Scutellospora</taxon>
    </lineage>
</organism>
<comment type="caution">
    <text evidence="1">The sequence shown here is derived from an EMBL/GenBank/DDBJ whole genome shotgun (WGS) entry which is preliminary data.</text>
</comment>
<accession>A0ACA9KLD4</accession>
<protein>
    <submittedName>
        <fullName evidence="1">7953_t:CDS:1</fullName>
    </submittedName>
</protein>
<gene>
    <name evidence="1" type="ORF">SCALOS_LOCUS2326</name>
</gene>